<protein>
    <submittedName>
        <fullName evidence="1">Uncharacterized protein</fullName>
    </submittedName>
</protein>
<name>A0A380AJM5_9GAMM</name>
<reference evidence="1 2" key="1">
    <citation type="submission" date="2018-06" db="EMBL/GenBank/DDBJ databases">
        <authorList>
            <consortium name="Pathogen Informatics"/>
            <person name="Doyle S."/>
        </authorList>
    </citation>
    <scope>NUCLEOTIDE SEQUENCE [LARGE SCALE GENOMIC DNA]</scope>
    <source>
        <strain evidence="1 2">NCTC11544</strain>
    </source>
</reference>
<evidence type="ECO:0000313" key="1">
    <source>
        <dbReference type="EMBL" id="SUI81856.1"/>
    </source>
</evidence>
<organism evidence="1 2">
    <name type="scientific">Serratia quinivorans</name>
    <dbReference type="NCBI Taxonomy" id="137545"/>
    <lineage>
        <taxon>Bacteria</taxon>
        <taxon>Pseudomonadati</taxon>
        <taxon>Pseudomonadota</taxon>
        <taxon>Gammaproteobacteria</taxon>
        <taxon>Enterobacterales</taxon>
        <taxon>Yersiniaceae</taxon>
        <taxon>Serratia</taxon>
    </lineage>
</organism>
<accession>A0A380AJM5</accession>
<dbReference type="Proteomes" id="UP000255529">
    <property type="component" value="Unassembled WGS sequence"/>
</dbReference>
<sequence length="65" mass="7513">MFLMFGEVSAVDYFAKDNKFLQLNFNVCCSGDVQLSNEHSEFIFSSIDSFVVNLDDFMIRVFKPD</sequence>
<proteinExistence type="predicted"/>
<evidence type="ECO:0000313" key="2">
    <source>
        <dbReference type="Proteomes" id="UP000255529"/>
    </source>
</evidence>
<dbReference type="EMBL" id="UGYN01000002">
    <property type="protein sequence ID" value="SUI81856.1"/>
    <property type="molecule type" value="Genomic_DNA"/>
</dbReference>
<gene>
    <name evidence="1" type="ORF">NCTC11544_04293</name>
</gene>
<dbReference type="AlphaFoldDB" id="A0A380AJM5"/>